<evidence type="ECO:0000313" key="1">
    <source>
        <dbReference type="EMBL" id="MCO5401583.1"/>
    </source>
</evidence>
<sequence length="187" mass="20361">MPVLNRIGVRLLGFAIVLFLLQGCISSHYEQHPAAAEHTSRNLAGRPRLMLSITESFGTSDGSQCNLNDASAIQQQTSLALTENDVAAWEPYGARWMLDPTRYNESNMMGRLSGHCFVLSIDGKVVSSGVVLWVYTGQLTGYDTLNVIPKDGTLTLQLTRGNHRNISLLHAQALGEILGGKPPIQSK</sequence>
<evidence type="ECO:0000313" key="2">
    <source>
        <dbReference type="Proteomes" id="UP001162811"/>
    </source>
</evidence>
<dbReference type="Proteomes" id="UP001162811">
    <property type="component" value="Unassembled WGS sequence"/>
</dbReference>
<reference evidence="1" key="1">
    <citation type="submission" date="2022-06" db="EMBL/GenBank/DDBJ databases">
        <authorList>
            <person name="Lu C.-H."/>
        </authorList>
    </citation>
    <scope>NUCLEOTIDE SEQUENCE</scope>
    <source>
        <strain evidence="1">21MJYT02-11</strain>
    </source>
</reference>
<proteinExistence type="predicted"/>
<name>A0ABT1ATG9_9RALS</name>
<dbReference type="PROSITE" id="PS51257">
    <property type="entry name" value="PROKAR_LIPOPROTEIN"/>
    <property type="match status" value="1"/>
</dbReference>
<dbReference type="RefSeq" id="WP_252685033.1">
    <property type="nucleotide sequence ID" value="NZ_JAMXHT010000013.1"/>
</dbReference>
<organism evidence="1 2">
    <name type="scientific">Ralstonia soli</name>
    <dbReference type="NCBI Taxonomy" id="2953896"/>
    <lineage>
        <taxon>Bacteria</taxon>
        <taxon>Pseudomonadati</taxon>
        <taxon>Pseudomonadota</taxon>
        <taxon>Betaproteobacteria</taxon>
        <taxon>Burkholderiales</taxon>
        <taxon>Burkholderiaceae</taxon>
        <taxon>Ralstonia</taxon>
    </lineage>
</organism>
<dbReference type="EMBL" id="JAMXHT010000013">
    <property type="protein sequence ID" value="MCO5401583.1"/>
    <property type="molecule type" value="Genomic_DNA"/>
</dbReference>
<keyword evidence="2" id="KW-1185">Reference proteome</keyword>
<accession>A0ABT1ATG9</accession>
<protein>
    <recommendedName>
        <fullName evidence="3">Lipoprotein</fullName>
    </recommendedName>
</protein>
<reference evidence="1" key="2">
    <citation type="journal article" date="2023" name="Front. Microbiol.">
        <title>Ralstonia chuxiongensis sp. nov., Ralstonia mojiangensis sp. nov., and Ralstonia soli sp. nov., isolated from tobacco fields, are three novel species in the family Burkholderiaceae.</title>
        <authorList>
            <person name="Lu C.H."/>
            <person name="Zhang Y.Y."/>
            <person name="Jiang N."/>
            <person name="Chen W."/>
            <person name="Shao X."/>
            <person name="Zhao Z.M."/>
            <person name="Lu W.L."/>
            <person name="Hu X."/>
            <person name="Xi Y.X."/>
            <person name="Zou S.Y."/>
            <person name="Wei Q.J."/>
            <person name="Lin Z.L."/>
            <person name="Gong L."/>
            <person name="Gai X.T."/>
            <person name="Zhang L.Q."/>
            <person name="Li J.Y."/>
            <person name="Jin Y."/>
            <person name="Xia Z.Y."/>
        </authorList>
    </citation>
    <scope>NUCLEOTIDE SEQUENCE</scope>
    <source>
        <strain evidence="1">21MJYT02-11</strain>
    </source>
</reference>
<comment type="caution">
    <text evidence="1">The sequence shown here is derived from an EMBL/GenBank/DDBJ whole genome shotgun (WGS) entry which is preliminary data.</text>
</comment>
<evidence type="ECO:0008006" key="3">
    <source>
        <dbReference type="Google" id="ProtNLM"/>
    </source>
</evidence>
<gene>
    <name evidence="1" type="ORF">NG900_25555</name>
</gene>